<name>A0A7L4NCS6_9AVES</name>
<dbReference type="AlphaFoldDB" id="A0A7L4NCS6"/>
<feature type="compositionally biased region" description="Pro residues" evidence="8">
    <location>
        <begin position="302"/>
        <end position="311"/>
    </location>
</feature>
<protein>
    <submittedName>
        <fullName evidence="10">FOXH1 protein</fullName>
    </submittedName>
</protein>
<feature type="region of interest" description="Disordered" evidence="8">
    <location>
        <begin position="147"/>
        <end position="213"/>
    </location>
</feature>
<dbReference type="InterPro" id="IPR047511">
    <property type="entry name" value="FH_FOXH1"/>
</dbReference>
<feature type="region of interest" description="Disordered" evidence="8">
    <location>
        <begin position="291"/>
        <end position="337"/>
    </location>
</feature>
<dbReference type="PANTHER" id="PTHR47316">
    <property type="entry name" value="FORKHEAD BOX PROTEIN H1"/>
    <property type="match status" value="1"/>
</dbReference>
<organism evidence="10 11">
    <name type="scientific">Ceyx cyanopectus</name>
    <name type="common">Indigo-banded kingfisher</name>
    <dbReference type="NCBI Taxonomy" id="390723"/>
    <lineage>
        <taxon>Eukaryota</taxon>
        <taxon>Metazoa</taxon>
        <taxon>Chordata</taxon>
        <taxon>Craniata</taxon>
        <taxon>Vertebrata</taxon>
        <taxon>Euteleostomi</taxon>
        <taxon>Archelosauria</taxon>
        <taxon>Archosauria</taxon>
        <taxon>Dinosauria</taxon>
        <taxon>Saurischia</taxon>
        <taxon>Theropoda</taxon>
        <taxon>Coelurosauria</taxon>
        <taxon>Aves</taxon>
        <taxon>Neognathae</taxon>
        <taxon>Neoaves</taxon>
        <taxon>Telluraves</taxon>
        <taxon>Coraciimorphae</taxon>
        <taxon>Coraciiformes</taxon>
        <taxon>Alcedinidae</taxon>
        <taxon>Ceyx</taxon>
    </lineage>
</organism>
<keyword evidence="6 7" id="KW-0539">Nucleus</keyword>
<keyword evidence="3 7" id="KW-0238">DNA-binding</keyword>
<comment type="caution">
    <text evidence="10">The sequence shown here is derived from an EMBL/GenBank/DDBJ whole genome shotgun (WGS) entry which is preliminary data.</text>
</comment>
<dbReference type="Gene3D" id="1.10.10.10">
    <property type="entry name" value="Winged helix-like DNA-binding domain superfamily/Winged helix DNA-binding domain"/>
    <property type="match status" value="1"/>
</dbReference>
<evidence type="ECO:0000256" key="2">
    <source>
        <dbReference type="ARBA" id="ARBA00023015"/>
    </source>
</evidence>
<dbReference type="FunFam" id="1.10.10.10:FF:000278">
    <property type="entry name" value="Forkhead box protein H1"/>
    <property type="match status" value="1"/>
</dbReference>
<evidence type="ECO:0000256" key="1">
    <source>
        <dbReference type="ARBA" id="ARBA00004123"/>
    </source>
</evidence>
<evidence type="ECO:0000313" key="10">
    <source>
        <dbReference type="EMBL" id="NXY87867.1"/>
    </source>
</evidence>
<evidence type="ECO:0000256" key="7">
    <source>
        <dbReference type="PROSITE-ProRule" id="PRU00089"/>
    </source>
</evidence>
<dbReference type="OrthoDB" id="5954824at2759"/>
<keyword evidence="2" id="KW-0805">Transcription regulation</keyword>
<keyword evidence="4" id="KW-0010">Activator</keyword>
<reference evidence="10 11" key="1">
    <citation type="submission" date="2020-02" db="EMBL/GenBank/DDBJ databases">
        <title>Bird 10,000 Genomes (B10K) Project - Family phase.</title>
        <authorList>
            <person name="Zhang G."/>
        </authorList>
    </citation>
    <scope>NUCLEOTIDE SEQUENCE [LARGE SCALE GENOMIC DNA]</scope>
    <source>
        <strain evidence="10">B10K-DU-013-51</strain>
        <tissue evidence="10">Mixed tissue sample</tissue>
    </source>
</reference>
<evidence type="ECO:0000256" key="6">
    <source>
        <dbReference type="ARBA" id="ARBA00023242"/>
    </source>
</evidence>
<feature type="domain" description="Fork-head" evidence="9">
    <location>
        <begin position="29"/>
        <end position="107"/>
    </location>
</feature>
<feature type="region of interest" description="Disordered" evidence="8">
    <location>
        <begin position="1"/>
        <end position="28"/>
    </location>
</feature>
<dbReference type="PRINTS" id="PR00053">
    <property type="entry name" value="FORKHEAD"/>
</dbReference>
<feature type="non-terminal residue" evidence="10">
    <location>
        <position position="350"/>
    </location>
</feature>
<evidence type="ECO:0000256" key="4">
    <source>
        <dbReference type="ARBA" id="ARBA00023159"/>
    </source>
</evidence>
<dbReference type="GO" id="GO:0007179">
    <property type="term" value="P:transforming growth factor beta receptor signaling pathway"/>
    <property type="evidence" value="ECO:0007669"/>
    <property type="project" value="TreeGrafter"/>
</dbReference>
<dbReference type="EMBL" id="VYZU01059049">
    <property type="protein sequence ID" value="NXY87867.1"/>
    <property type="molecule type" value="Genomic_DNA"/>
</dbReference>
<evidence type="ECO:0000313" key="11">
    <source>
        <dbReference type="Proteomes" id="UP000586704"/>
    </source>
</evidence>
<dbReference type="PROSITE" id="PS50039">
    <property type="entry name" value="FORK_HEAD_3"/>
    <property type="match status" value="1"/>
</dbReference>
<evidence type="ECO:0000256" key="8">
    <source>
        <dbReference type="SAM" id="MobiDB-lite"/>
    </source>
</evidence>
<dbReference type="GO" id="GO:0001228">
    <property type="term" value="F:DNA-binding transcription activator activity, RNA polymerase II-specific"/>
    <property type="evidence" value="ECO:0007669"/>
    <property type="project" value="TreeGrafter"/>
</dbReference>
<feature type="region of interest" description="Disordered" evidence="8">
    <location>
        <begin position="228"/>
        <end position="263"/>
    </location>
</feature>
<gene>
    <name evidence="10" type="primary">Foxh1</name>
    <name evidence="10" type="ORF">CEYCYA_R12002</name>
</gene>
<accession>A0A7L4NCS6</accession>
<dbReference type="InterPro" id="IPR036390">
    <property type="entry name" value="WH_DNA-bd_sf"/>
</dbReference>
<sequence>SVSRSGPGSGRASRGGSRPPPQRYRRHPKPPYSYLALIALVIRAAPGQRLKLAQIIQELSSLFPFFGGGYQGWKDSVRHNLSCNPCFAKVLKDPAKPKAKGNYWTVDLSRIPPGALRLQNTAVARGTTTRGGGVAFARDLTPFILQGCPYPPPPQKSPPPTPPPASPPSPPPAPFSIASLLREFPEGGAGGGKSGTPPAGKSGPPPTHPAVNIWGSAPLLHLATPPPSWGPPIMGRGSGGAVVSASPPSSAPQGGPSAPASVWGQLPTSYSTAVAPNAVAPSSHPGGPPFLALPWGVLTPTTAPPPPPQPPGSASAPGALEMGGSSPQTVPPNKSIFDVWLSHPGDIVPP</sequence>
<dbReference type="SUPFAM" id="SSF46785">
    <property type="entry name" value="Winged helix' DNA-binding domain"/>
    <property type="match status" value="1"/>
</dbReference>
<feature type="DNA-binding region" description="Fork-head" evidence="7">
    <location>
        <begin position="29"/>
        <end position="107"/>
    </location>
</feature>
<dbReference type="InterPro" id="IPR052327">
    <property type="entry name" value="Activin_resp_transcr_regulator"/>
</dbReference>
<keyword evidence="5" id="KW-0804">Transcription</keyword>
<proteinExistence type="predicted"/>
<feature type="compositionally biased region" description="Pro residues" evidence="8">
    <location>
        <begin position="149"/>
        <end position="174"/>
    </location>
</feature>
<feature type="non-terminal residue" evidence="10">
    <location>
        <position position="1"/>
    </location>
</feature>
<dbReference type="Pfam" id="PF00250">
    <property type="entry name" value="Forkhead"/>
    <property type="match status" value="1"/>
</dbReference>
<dbReference type="GO" id="GO:0046332">
    <property type="term" value="F:SMAD binding"/>
    <property type="evidence" value="ECO:0007669"/>
    <property type="project" value="UniProtKB-ARBA"/>
</dbReference>
<comment type="subcellular location">
    <subcellularLocation>
        <location evidence="1 7">Nucleus</location>
    </subcellularLocation>
</comment>
<dbReference type="SMART" id="SM00339">
    <property type="entry name" value="FH"/>
    <property type="match status" value="1"/>
</dbReference>
<evidence type="ECO:0000256" key="3">
    <source>
        <dbReference type="ARBA" id="ARBA00023125"/>
    </source>
</evidence>
<feature type="compositionally biased region" description="Low complexity" evidence="8">
    <location>
        <begin position="241"/>
        <end position="262"/>
    </location>
</feature>
<dbReference type="InterPro" id="IPR001766">
    <property type="entry name" value="Fork_head_dom"/>
</dbReference>
<evidence type="ECO:0000256" key="5">
    <source>
        <dbReference type="ARBA" id="ARBA00023163"/>
    </source>
</evidence>
<dbReference type="PANTHER" id="PTHR47316:SF1">
    <property type="entry name" value="FORKHEAD BOX PROTEIN H1"/>
    <property type="match status" value="1"/>
</dbReference>
<dbReference type="GO" id="GO:0032444">
    <property type="term" value="C:activin responsive factor complex"/>
    <property type="evidence" value="ECO:0007669"/>
    <property type="project" value="TreeGrafter"/>
</dbReference>
<feature type="compositionally biased region" description="Low complexity" evidence="8">
    <location>
        <begin position="1"/>
        <end position="17"/>
    </location>
</feature>
<keyword evidence="11" id="KW-1185">Reference proteome</keyword>
<dbReference type="InterPro" id="IPR030456">
    <property type="entry name" value="TF_fork_head_CS_2"/>
</dbReference>
<dbReference type="GO" id="GO:0000976">
    <property type="term" value="F:transcription cis-regulatory region binding"/>
    <property type="evidence" value="ECO:0007669"/>
    <property type="project" value="TreeGrafter"/>
</dbReference>
<evidence type="ECO:0000259" key="9">
    <source>
        <dbReference type="PROSITE" id="PS50039"/>
    </source>
</evidence>
<dbReference type="Proteomes" id="UP000586704">
    <property type="component" value="Unassembled WGS sequence"/>
</dbReference>
<dbReference type="InterPro" id="IPR036388">
    <property type="entry name" value="WH-like_DNA-bd_sf"/>
</dbReference>
<dbReference type="PROSITE" id="PS00658">
    <property type="entry name" value="FORK_HEAD_2"/>
    <property type="match status" value="1"/>
</dbReference>
<dbReference type="CDD" id="cd20022">
    <property type="entry name" value="FH_FOXH"/>
    <property type="match status" value="1"/>
</dbReference>